<dbReference type="SUPFAM" id="SSF56112">
    <property type="entry name" value="Protein kinase-like (PK-like)"/>
    <property type="match status" value="1"/>
</dbReference>
<feature type="region of interest" description="Disordered" evidence="14">
    <location>
        <begin position="248"/>
        <end position="268"/>
    </location>
</feature>
<evidence type="ECO:0000256" key="8">
    <source>
        <dbReference type="ARBA" id="ARBA00022741"/>
    </source>
</evidence>
<dbReference type="PANTHER" id="PTHR24419:SF18">
    <property type="entry name" value="SERINE_THREONINE-PROTEIN KINASE HASPIN"/>
    <property type="match status" value="1"/>
</dbReference>
<feature type="compositionally biased region" description="Basic and acidic residues" evidence="14">
    <location>
        <begin position="179"/>
        <end position="197"/>
    </location>
</feature>
<feature type="compositionally biased region" description="Basic and acidic residues" evidence="14">
    <location>
        <begin position="13"/>
        <end position="27"/>
    </location>
</feature>
<dbReference type="InterPro" id="IPR000719">
    <property type="entry name" value="Prot_kinase_dom"/>
</dbReference>
<evidence type="ECO:0000256" key="11">
    <source>
        <dbReference type="ARBA" id="ARBA00047899"/>
    </source>
</evidence>
<dbReference type="AlphaFoldDB" id="A0A9N9RSX1"/>
<dbReference type="FunFam" id="1.10.510.10:FF:000401">
    <property type="entry name" value="serine/threonine-protein kinase haspin"/>
    <property type="match status" value="1"/>
</dbReference>
<dbReference type="GO" id="GO:0072354">
    <property type="term" value="F:histone H3T3 kinase activity"/>
    <property type="evidence" value="ECO:0007669"/>
    <property type="project" value="TreeGrafter"/>
</dbReference>
<keyword evidence="4" id="KW-0158">Chromosome</keyword>
<evidence type="ECO:0000313" key="16">
    <source>
        <dbReference type="EMBL" id="CAG9802858.1"/>
    </source>
</evidence>
<evidence type="ECO:0000256" key="4">
    <source>
        <dbReference type="ARBA" id="ARBA00022454"/>
    </source>
</evidence>
<evidence type="ECO:0000256" key="2">
    <source>
        <dbReference type="ARBA" id="ARBA00004496"/>
    </source>
</evidence>
<name>A0A9N9RSX1_9DIPT</name>
<dbReference type="InterPro" id="IPR024604">
    <property type="entry name" value="GSG2_C"/>
</dbReference>
<organism evidence="16 17">
    <name type="scientific">Chironomus riparius</name>
    <dbReference type="NCBI Taxonomy" id="315576"/>
    <lineage>
        <taxon>Eukaryota</taxon>
        <taxon>Metazoa</taxon>
        <taxon>Ecdysozoa</taxon>
        <taxon>Arthropoda</taxon>
        <taxon>Hexapoda</taxon>
        <taxon>Insecta</taxon>
        <taxon>Pterygota</taxon>
        <taxon>Neoptera</taxon>
        <taxon>Endopterygota</taxon>
        <taxon>Diptera</taxon>
        <taxon>Nematocera</taxon>
        <taxon>Chironomoidea</taxon>
        <taxon>Chironomidae</taxon>
        <taxon>Chironominae</taxon>
        <taxon>Chironomus</taxon>
    </lineage>
</organism>
<dbReference type="Pfam" id="PF12330">
    <property type="entry name" value="Haspin_kinase"/>
    <property type="match status" value="1"/>
</dbReference>
<dbReference type="EC" id="2.7.11.1" evidence="3"/>
<comment type="catalytic activity">
    <reaction evidence="11">
        <text>L-threonyl-[protein] + ATP = O-phospho-L-threonyl-[protein] + ADP + H(+)</text>
        <dbReference type="Rhea" id="RHEA:46608"/>
        <dbReference type="Rhea" id="RHEA-COMP:11060"/>
        <dbReference type="Rhea" id="RHEA-COMP:11605"/>
        <dbReference type="ChEBI" id="CHEBI:15378"/>
        <dbReference type="ChEBI" id="CHEBI:30013"/>
        <dbReference type="ChEBI" id="CHEBI:30616"/>
        <dbReference type="ChEBI" id="CHEBI:61977"/>
        <dbReference type="ChEBI" id="CHEBI:456216"/>
        <dbReference type="EC" id="2.7.11.1"/>
    </reaction>
</comment>
<dbReference type="Gene3D" id="3.30.200.20">
    <property type="entry name" value="Phosphorylase Kinase, domain 1"/>
    <property type="match status" value="1"/>
</dbReference>
<keyword evidence="5" id="KW-0963">Cytoplasm</keyword>
<dbReference type="SMART" id="SM01331">
    <property type="entry name" value="DUF3635"/>
    <property type="match status" value="1"/>
</dbReference>
<feature type="binding site" evidence="13">
    <location>
        <position position="527"/>
    </location>
    <ligand>
        <name>ATP</name>
        <dbReference type="ChEBI" id="CHEBI:30616"/>
    </ligand>
</feature>
<dbReference type="GO" id="GO:0035556">
    <property type="term" value="P:intracellular signal transduction"/>
    <property type="evidence" value="ECO:0007669"/>
    <property type="project" value="TreeGrafter"/>
</dbReference>
<keyword evidence="8 13" id="KW-0547">Nucleotide-binding</keyword>
<feature type="region of interest" description="Disordered" evidence="14">
    <location>
        <begin position="1"/>
        <end position="65"/>
    </location>
</feature>
<dbReference type="GO" id="GO:0005634">
    <property type="term" value="C:nucleus"/>
    <property type="evidence" value="ECO:0007669"/>
    <property type="project" value="TreeGrafter"/>
</dbReference>
<dbReference type="PROSITE" id="PS00107">
    <property type="entry name" value="PROTEIN_KINASE_ATP"/>
    <property type="match status" value="1"/>
</dbReference>
<feature type="domain" description="Protein kinase" evidence="15">
    <location>
        <begin position="499"/>
        <end position="812"/>
    </location>
</feature>
<dbReference type="PROSITE" id="PS50011">
    <property type="entry name" value="PROTEIN_KINASE_DOM"/>
    <property type="match status" value="1"/>
</dbReference>
<reference evidence="16" key="2">
    <citation type="submission" date="2022-10" db="EMBL/GenBank/DDBJ databases">
        <authorList>
            <consortium name="ENA_rothamsted_submissions"/>
            <consortium name="culmorum"/>
            <person name="King R."/>
        </authorList>
    </citation>
    <scope>NUCLEOTIDE SEQUENCE</scope>
</reference>
<accession>A0A9N9RSX1</accession>
<comment type="subcellular location">
    <subcellularLocation>
        <location evidence="1">Chromosome</location>
    </subcellularLocation>
    <subcellularLocation>
        <location evidence="2">Cytoplasm</location>
    </subcellularLocation>
</comment>
<dbReference type="PANTHER" id="PTHR24419">
    <property type="entry name" value="INTERLEUKIN-1 RECEPTOR-ASSOCIATED KINASE"/>
    <property type="match status" value="1"/>
</dbReference>
<dbReference type="GO" id="GO:0005737">
    <property type="term" value="C:cytoplasm"/>
    <property type="evidence" value="ECO:0007669"/>
    <property type="project" value="UniProtKB-SubCell"/>
</dbReference>
<dbReference type="Gene3D" id="1.10.510.10">
    <property type="entry name" value="Transferase(Phosphotransferase) domain 1"/>
    <property type="match status" value="1"/>
</dbReference>
<dbReference type="GO" id="GO:0000278">
    <property type="term" value="P:mitotic cell cycle"/>
    <property type="evidence" value="ECO:0007669"/>
    <property type="project" value="TreeGrafter"/>
</dbReference>
<dbReference type="InterPro" id="IPR017441">
    <property type="entry name" value="Protein_kinase_ATP_BS"/>
</dbReference>
<keyword evidence="7" id="KW-0808">Transferase</keyword>
<keyword evidence="6" id="KW-0723">Serine/threonine-protein kinase</keyword>
<dbReference type="EMBL" id="OU895878">
    <property type="protein sequence ID" value="CAG9802858.1"/>
    <property type="molecule type" value="Genomic_DNA"/>
</dbReference>
<evidence type="ECO:0000256" key="14">
    <source>
        <dbReference type="SAM" id="MobiDB-lite"/>
    </source>
</evidence>
<evidence type="ECO:0000256" key="5">
    <source>
        <dbReference type="ARBA" id="ARBA00022490"/>
    </source>
</evidence>
<gene>
    <name evidence="16" type="ORF">CHIRRI_LOCUS5763</name>
</gene>
<dbReference type="InterPro" id="IPR011009">
    <property type="entry name" value="Kinase-like_dom_sf"/>
</dbReference>
<evidence type="ECO:0000256" key="10">
    <source>
        <dbReference type="ARBA" id="ARBA00022840"/>
    </source>
</evidence>
<dbReference type="OrthoDB" id="21018at2759"/>
<evidence type="ECO:0000256" key="7">
    <source>
        <dbReference type="ARBA" id="ARBA00022679"/>
    </source>
</evidence>
<keyword evidence="10 13" id="KW-0067">ATP-binding</keyword>
<keyword evidence="17" id="KW-1185">Reference proteome</keyword>
<reference evidence="16" key="1">
    <citation type="submission" date="2022-01" db="EMBL/GenBank/DDBJ databases">
        <authorList>
            <person name="King R."/>
        </authorList>
    </citation>
    <scope>NUCLEOTIDE SEQUENCE</scope>
</reference>
<feature type="compositionally biased region" description="Basic and acidic residues" evidence="14">
    <location>
        <begin position="45"/>
        <end position="56"/>
    </location>
</feature>
<feature type="region of interest" description="Disordered" evidence="14">
    <location>
        <begin position="274"/>
        <end position="293"/>
    </location>
</feature>
<evidence type="ECO:0000259" key="15">
    <source>
        <dbReference type="PROSITE" id="PS50011"/>
    </source>
</evidence>
<dbReference type="Proteomes" id="UP001153620">
    <property type="component" value="Chromosome 2"/>
</dbReference>
<sequence length="812" mass="92372">MLKSKRIASKKVGVSDKKGLEKAKNEVQTKVSTTRTLRSTKKRAAATDDNDKHPQDENCANEQNKKKYVPKLPVKVYGDNSSFFDSIYHAFKKENEDKVKQKRKTQRDRVKAVKNVEVSTPKNRLKRKCDLNFDISPISLRNATIDLASFECDDEPVSKTPKLTHKNKSPEIAEQEPLEVDKAPESKVAKSESHENSSIEMAGDSVNISEKEDILQPEISNRIKTLKAVEQKNETPNKDPQSAMISLASPKLSMNEKNGSKSIEKSLTVPELHNSSLIDPESSIPPSKVSKIDDNKNQSSLVVPDIEESITNLPEKDKSKHKVVQFIDAPEENKASELEISKINETINLRPGKWRRSLAAWRKSHNPNRVINRASRKFVALFPIRTDPGVLERYKKKLHESLEKSALLEQSDEGRLQAELSLFDSSIECASINKSYVLQRTASQRETIVFKKSSIFYGLASPIIDVDVLSGLSAQQICLRRCGQIEPLLFDDIYSESQLPNCEKIGEGVYGEVFMYQPPDDDPIVLKIIPIEGDLFVNGGPQKRFSEILSEIVIAEELSGLSNGKENKTDGFVKIKRVKCVRGAFPQHLLDAWEIYNDSSLKGSENDNPDIFDDDQLYIVFEQYNAGLDLEAFVFKNAEEAFSVFVQVALTLAVAENKFEFEHRDLHWGNILIARTNQKYLKYHVDGKVYEIPSYGVKATIIDFTLSRMVYDGAVIYDNLAKDQELFESSGDYQFDIYRLMRYRLENDFKRYDPYTNLLWLHYLTDKLIDGARYKFSKSDKHKSALNKIMQLRDSLLEENQSASDFVKSLKH</sequence>
<comment type="catalytic activity">
    <reaction evidence="12">
        <text>L-seryl-[protein] + ATP = O-phospho-L-seryl-[protein] + ADP + H(+)</text>
        <dbReference type="Rhea" id="RHEA:17989"/>
        <dbReference type="Rhea" id="RHEA-COMP:9863"/>
        <dbReference type="Rhea" id="RHEA-COMP:11604"/>
        <dbReference type="ChEBI" id="CHEBI:15378"/>
        <dbReference type="ChEBI" id="CHEBI:29999"/>
        <dbReference type="ChEBI" id="CHEBI:30616"/>
        <dbReference type="ChEBI" id="CHEBI:83421"/>
        <dbReference type="ChEBI" id="CHEBI:456216"/>
        <dbReference type="EC" id="2.7.11.1"/>
    </reaction>
</comment>
<dbReference type="GO" id="GO:0005694">
    <property type="term" value="C:chromosome"/>
    <property type="evidence" value="ECO:0007669"/>
    <property type="project" value="UniProtKB-SubCell"/>
</dbReference>
<evidence type="ECO:0000256" key="9">
    <source>
        <dbReference type="ARBA" id="ARBA00022777"/>
    </source>
</evidence>
<feature type="region of interest" description="Disordered" evidence="14">
    <location>
        <begin position="156"/>
        <end position="204"/>
    </location>
</feature>
<evidence type="ECO:0000256" key="12">
    <source>
        <dbReference type="ARBA" id="ARBA00048679"/>
    </source>
</evidence>
<dbReference type="GO" id="GO:0005524">
    <property type="term" value="F:ATP binding"/>
    <property type="evidence" value="ECO:0007669"/>
    <property type="project" value="UniProtKB-UniRule"/>
</dbReference>
<evidence type="ECO:0000256" key="13">
    <source>
        <dbReference type="PROSITE-ProRule" id="PRU10141"/>
    </source>
</evidence>
<evidence type="ECO:0000256" key="6">
    <source>
        <dbReference type="ARBA" id="ARBA00022527"/>
    </source>
</evidence>
<protein>
    <recommendedName>
        <fullName evidence="3">non-specific serine/threonine protein kinase</fullName>
        <ecNumber evidence="3">2.7.11.1</ecNumber>
    </recommendedName>
</protein>
<evidence type="ECO:0000313" key="17">
    <source>
        <dbReference type="Proteomes" id="UP001153620"/>
    </source>
</evidence>
<keyword evidence="9" id="KW-0418">Kinase</keyword>
<proteinExistence type="predicted"/>
<evidence type="ECO:0000256" key="1">
    <source>
        <dbReference type="ARBA" id="ARBA00004286"/>
    </source>
</evidence>
<evidence type="ECO:0000256" key="3">
    <source>
        <dbReference type="ARBA" id="ARBA00012513"/>
    </source>
</evidence>